<feature type="transmembrane region" description="Helical" evidence="5">
    <location>
        <begin position="214"/>
        <end position="233"/>
    </location>
</feature>
<feature type="transmembrane region" description="Helical" evidence="5">
    <location>
        <begin position="109"/>
        <end position="128"/>
    </location>
</feature>
<dbReference type="InterPro" id="IPR035952">
    <property type="entry name" value="Rhomboid-like_sf"/>
</dbReference>
<dbReference type="RefSeq" id="WP_008911999.1">
    <property type="nucleotide sequence ID" value="NZ_KB233222.1"/>
</dbReference>
<accession>K8WM99</accession>
<proteinExistence type="predicted"/>
<reference evidence="7 8" key="1">
    <citation type="journal article" date="2012" name="BMC Genomics">
        <title>Comparative genomics of bacteria in the genus Providencia isolated from wild Drosophila melanogaster.</title>
        <authorList>
            <person name="Galac M.R."/>
            <person name="Lazzaro B.P."/>
        </authorList>
    </citation>
    <scope>NUCLEOTIDE SEQUENCE [LARGE SCALE GENOMIC DNA]</scope>
    <source>
        <strain evidence="7 8">DSM 19968</strain>
    </source>
</reference>
<protein>
    <recommendedName>
        <fullName evidence="6">Peptidase S54 rhomboid domain-containing protein</fullName>
    </recommendedName>
</protein>
<dbReference type="GO" id="GO:0016020">
    <property type="term" value="C:membrane"/>
    <property type="evidence" value="ECO:0007669"/>
    <property type="project" value="UniProtKB-SubCell"/>
</dbReference>
<dbReference type="GO" id="GO:0004252">
    <property type="term" value="F:serine-type endopeptidase activity"/>
    <property type="evidence" value="ECO:0007669"/>
    <property type="project" value="InterPro"/>
</dbReference>
<dbReference type="HOGENOM" id="CLU_055068_3_2_6"/>
<sequence>MADHDNDTLKPHKAFKFSLRAIALTLILVLLNIGIYLYQLSFASPLESREDNLLLFGANVYQLSLTGDWWRYPISMVLHSNSVHLGFNCLALFVIGIECERAYGKFRLLAIYIISGIGAALFSAYWQYYETLNAANSSNNVWQMDSTIYITIGVGASGAIMGLAAASVIYLLKAINSPTILPAIREKQKRQLYNIIAMIALTLINGLQSGVDNAAHIGGAIIGALVSIGYVLMPEKPRNLKFFAHICVTVVAIGLLILFIHSFSFSTDENLLHEREFIYQEINKEVAAQHG</sequence>
<name>K8WM99_9GAMM</name>
<dbReference type="InterPro" id="IPR050925">
    <property type="entry name" value="Rhomboid_protease_S54"/>
</dbReference>
<dbReference type="Gene3D" id="1.20.1540.10">
    <property type="entry name" value="Rhomboid-like"/>
    <property type="match status" value="1"/>
</dbReference>
<dbReference type="PANTHER" id="PTHR43731">
    <property type="entry name" value="RHOMBOID PROTEASE"/>
    <property type="match status" value="1"/>
</dbReference>
<evidence type="ECO:0000256" key="5">
    <source>
        <dbReference type="SAM" id="Phobius"/>
    </source>
</evidence>
<evidence type="ECO:0000256" key="1">
    <source>
        <dbReference type="ARBA" id="ARBA00004141"/>
    </source>
</evidence>
<feature type="transmembrane region" description="Helical" evidence="5">
    <location>
        <begin position="192"/>
        <end position="208"/>
    </location>
</feature>
<feature type="domain" description="Peptidase S54 rhomboid" evidence="6">
    <location>
        <begin position="67"/>
        <end position="228"/>
    </location>
</feature>
<gene>
    <name evidence="7" type="ORF">OOA_09928</name>
</gene>
<feature type="transmembrane region" description="Helical" evidence="5">
    <location>
        <begin position="76"/>
        <end position="97"/>
    </location>
</feature>
<dbReference type="eggNOG" id="COG0705">
    <property type="taxonomic scope" value="Bacteria"/>
</dbReference>
<evidence type="ECO:0000256" key="4">
    <source>
        <dbReference type="ARBA" id="ARBA00023136"/>
    </source>
</evidence>
<feature type="transmembrane region" description="Helical" evidence="5">
    <location>
        <begin position="148"/>
        <end position="172"/>
    </location>
</feature>
<comment type="subcellular location">
    <subcellularLocation>
        <location evidence="1">Membrane</location>
        <topology evidence="1">Multi-pass membrane protein</topology>
    </subcellularLocation>
</comment>
<evidence type="ECO:0000313" key="7">
    <source>
        <dbReference type="EMBL" id="EKT61738.1"/>
    </source>
</evidence>
<dbReference type="Proteomes" id="UP000009336">
    <property type="component" value="Unassembled WGS sequence"/>
</dbReference>
<evidence type="ECO:0000256" key="2">
    <source>
        <dbReference type="ARBA" id="ARBA00022692"/>
    </source>
</evidence>
<dbReference type="SUPFAM" id="SSF144091">
    <property type="entry name" value="Rhomboid-like"/>
    <property type="match status" value="1"/>
</dbReference>
<keyword evidence="2 5" id="KW-0812">Transmembrane</keyword>
<comment type="caution">
    <text evidence="7">The sequence shown here is derived from an EMBL/GenBank/DDBJ whole genome shotgun (WGS) entry which is preliminary data.</text>
</comment>
<dbReference type="OrthoDB" id="7767057at2"/>
<keyword evidence="3 5" id="KW-1133">Transmembrane helix</keyword>
<keyword evidence="8" id="KW-1185">Reference proteome</keyword>
<organism evidence="7 8">
    <name type="scientific">Providencia burhodogranariea DSM 19968</name>
    <dbReference type="NCBI Taxonomy" id="1141662"/>
    <lineage>
        <taxon>Bacteria</taxon>
        <taxon>Pseudomonadati</taxon>
        <taxon>Pseudomonadota</taxon>
        <taxon>Gammaproteobacteria</taxon>
        <taxon>Enterobacterales</taxon>
        <taxon>Morganellaceae</taxon>
        <taxon>Providencia</taxon>
    </lineage>
</organism>
<dbReference type="AlphaFoldDB" id="K8WM99"/>
<dbReference type="Pfam" id="PF01694">
    <property type="entry name" value="Rhomboid"/>
    <property type="match status" value="1"/>
</dbReference>
<dbReference type="PATRIC" id="fig|1141662.3.peg.2016"/>
<keyword evidence="4 5" id="KW-0472">Membrane</keyword>
<evidence type="ECO:0000313" key="8">
    <source>
        <dbReference type="Proteomes" id="UP000009336"/>
    </source>
</evidence>
<dbReference type="STRING" id="1141662.OOA_09928"/>
<feature type="transmembrane region" description="Helical" evidence="5">
    <location>
        <begin position="242"/>
        <end position="263"/>
    </location>
</feature>
<dbReference type="InterPro" id="IPR022764">
    <property type="entry name" value="Peptidase_S54_rhomboid_dom"/>
</dbReference>
<dbReference type="EMBL" id="AKKL01000024">
    <property type="protein sequence ID" value="EKT61738.1"/>
    <property type="molecule type" value="Genomic_DNA"/>
</dbReference>
<dbReference type="PANTHER" id="PTHR43731:SF26">
    <property type="entry name" value="RHOMBOID-LIKE PROTEIN 10, CHLOROPLASTIC"/>
    <property type="match status" value="1"/>
</dbReference>
<feature type="transmembrane region" description="Helical" evidence="5">
    <location>
        <begin position="21"/>
        <end position="39"/>
    </location>
</feature>
<evidence type="ECO:0000256" key="3">
    <source>
        <dbReference type="ARBA" id="ARBA00022989"/>
    </source>
</evidence>
<evidence type="ECO:0000259" key="6">
    <source>
        <dbReference type="Pfam" id="PF01694"/>
    </source>
</evidence>